<evidence type="ECO:0000313" key="3">
    <source>
        <dbReference type="Proteomes" id="UP001596415"/>
    </source>
</evidence>
<name>A0ABW2MT54_9FLAO</name>
<keyword evidence="1" id="KW-1133">Transmembrane helix</keyword>
<evidence type="ECO:0000256" key="1">
    <source>
        <dbReference type="SAM" id="Phobius"/>
    </source>
</evidence>
<comment type="caution">
    <text evidence="2">The sequence shown here is derived from an EMBL/GenBank/DDBJ whole genome shotgun (WGS) entry which is preliminary data.</text>
</comment>
<feature type="transmembrane region" description="Helical" evidence="1">
    <location>
        <begin position="27"/>
        <end position="48"/>
    </location>
</feature>
<proteinExistence type="predicted"/>
<dbReference type="Proteomes" id="UP001596415">
    <property type="component" value="Unassembled WGS sequence"/>
</dbReference>
<feature type="transmembrane region" description="Helical" evidence="1">
    <location>
        <begin position="127"/>
        <end position="144"/>
    </location>
</feature>
<keyword evidence="1" id="KW-0472">Membrane</keyword>
<evidence type="ECO:0000313" key="2">
    <source>
        <dbReference type="EMBL" id="MFC7356464.1"/>
    </source>
</evidence>
<keyword evidence="3" id="KW-1185">Reference proteome</keyword>
<dbReference type="EMBL" id="JBHTBN010000001">
    <property type="protein sequence ID" value="MFC7356464.1"/>
    <property type="molecule type" value="Genomic_DNA"/>
</dbReference>
<organism evidence="2 3">
    <name type="scientific">Jejudonia soesokkakensis</name>
    <dbReference type="NCBI Taxonomy" id="1323432"/>
    <lineage>
        <taxon>Bacteria</taxon>
        <taxon>Pseudomonadati</taxon>
        <taxon>Bacteroidota</taxon>
        <taxon>Flavobacteriia</taxon>
        <taxon>Flavobacteriales</taxon>
        <taxon>Flavobacteriaceae</taxon>
        <taxon>Jejudonia</taxon>
    </lineage>
</organism>
<dbReference type="RefSeq" id="WP_380216233.1">
    <property type="nucleotide sequence ID" value="NZ_JBHTBN010000001.1"/>
</dbReference>
<accession>A0ABW2MT54</accession>
<reference evidence="3" key="1">
    <citation type="journal article" date="2019" name="Int. J. Syst. Evol. Microbiol.">
        <title>The Global Catalogue of Microorganisms (GCM) 10K type strain sequencing project: providing services to taxonomists for standard genome sequencing and annotation.</title>
        <authorList>
            <consortium name="The Broad Institute Genomics Platform"/>
            <consortium name="The Broad Institute Genome Sequencing Center for Infectious Disease"/>
            <person name="Wu L."/>
            <person name="Ma J."/>
        </authorList>
    </citation>
    <scope>NUCLEOTIDE SEQUENCE [LARGE SCALE GENOMIC DNA]</scope>
    <source>
        <strain evidence="3">CGMCC 1.16306</strain>
    </source>
</reference>
<feature type="transmembrane region" description="Helical" evidence="1">
    <location>
        <begin position="60"/>
        <end position="78"/>
    </location>
</feature>
<gene>
    <name evidence="2" type="ORF">ACFQO1_02090</name>
</gene>
<sequence length="182" mass="19989">MSNKTERQLIWDFISNRAKKPKSSFSYGLYFILIVFIVGVTGSLISAFPSYELQKGQMDATALSLIGYAVVLLCSSSLELIFIEFKDDEEKFEPVKKGIIMLGVAVILLSIVFGLVTYIINNGCYKLILSVTACLLAMFFWWITNATTSSVLTNLVIPDVNEATGGDPSQSELSGNLTGYNV</sequence>
<keyword evidence="1" id="KW-0812">Transmembrane</keyword>
<feature type="transmembrane region" description="Helical" evidence="1">
    <location>
        <begin position="98"/>
        <end position="120"/>
    </location>
</feature>
<protein>
    <submittedName>
        <fullName evidence="2">Uncharacterized protein</fullName>
    </submittedName>
</protein>